<proteinExistence type="predicted"/>
<dbReference type="PROSITE" id="PS51698">
    <property type="entry name" value="U_BOX"/>
    <property type="match status" value="1"/>
</dbReference>
<dbReference type="InterPro" id="IPR013083">
    <property type="entry name" value="Znf_RING/FYVE/PHD"/>
</dbReference>
<dbReference type="EMBL" id="NNAY01002260">
    <property type="protein sequence ID" value="OXU21700.1"/>
    <property type="molecule type" value="Genomic_DNA"/>
</dbReference>
<dbReference type="PROSITE" id="PS50082">
    <property type="entry name" value="WD_REPEATS_2"/>
    <property type="match status" value="10"/>
</dbReference>
<dbReference type="PANTHER" id="PTHR46573:SF1">
    <property type="entry name" value="WD REPEAT, SAM AND U-BOX DOMAIN-CONTAINING PROTEIN 1"/>
    <property type="match status" value="1"/>
</dbReference>
<dbReference type="SUPFAM" id="SSF57850">
    <property type="entry name" value="RING/U-box"/>
    <property type="match status" value="2"/>
</dbReference>
<dbReference type="PROSITE" id="PS50294">
    <property type="entry name" value="WD_REPEATS_REGION"/>
    <property type="match status" value="9"/>
</dbReference>
<dbReference type="AlphaFoldDB" id="A0A232ETK8"/>
<dbReference type="CDD" id="cd16655">
    <property type="entry name" value="RING-Ubox_WDSUB1-like"/>
    <property type="match status" value="1"/>
</dbReference>
<dbReference type="InterPro" id="IPR052085">
    <property type="entry name" value="WD-SAM-U-box"/>
</dbReference>
<dbReference type="Gene3D" id="2.130.10.10">
    <property type="entry name" value="YVTN repeat-like/Quinoprotein amine dehydrogenase"/>
    <property type="match status" value="5"/>
</dbReference>
<dbReference type="InterPro" id="IPR020472">
    <property type="entry name" value="WD40_PAC1"/>
</dbReference>
<feature type="repeat" description="WD" evidence="3">
    <location>
        <begin position="103"/>
        <end position="144"/>
    </location>
</feature>
<reference evidence="5 6" key="1">
    <citation type="journal article" date="2017" name="Curr. Biol.">
        <title>The Evolution of Venom by Co-option of Single-Copy Genes.</title>
        <authorList>
            <person name="Martinson E.O."/>
            <person name="Mrinalini"/>
            <person name="Kelkar Y.D."/>
            <person name="Chang C.H."/>
            <person name="Werren J.H."/>
        </authorList>
    </citation>
    <scope>NUCLEOTIDE SEQUENCE [LARGE SCALE GENOMIC DNA]</scope>
    <source>
        <strain evidence="5 6">Alberta</strain>
        <tissue evidence="5">Whole body</tissue>
    </source>
</reference>
<keyword evidence="2" id="KW-0677">Repeat</keyword>
<dbReference type="InterPro" id="IPR015943">
    <property type="entry name" value="WD40/YVTN_repeat-like_dom_sf"/>
</dbReference>
<dbReference type="OrthoDB" id="10064100at2759"/>
<protein>
    <recommendedName>
        <fullName evidence="4">U-box domain-containing protein</fullName>
    </recommendedName>
</protein>
<dbReference type="PANTHER" id="PTHR46573">
    <property type="entry name" value="WD REPEAT, SAM AND U-BOX DOMAIN-CONTAINING PROTEIN 1"/>
    <property type="match status" value="1"/>
</dbReference>
<dbReference type="GO" id="GO:0004842">
    <property type="term" value="F:ubiquitin-protein transferase activity"/>
    <property type="evidence" value="ECO:0007669"/>
    <property type="project" value="InterPro"/>
</dbReference>
<dbReference type="Pfam" id="PF00400">
    <property type="entry name" value="WD40"/>
    <property type="match status" value="11"/>
</dbReference>
<dbReference type="InterPro" id="IPR013761">
    <property type="entry name" value="SAM/pointed_sf"/>
</dbReference>
<dbReference type="SUPFAM" id="SSF47769">
    <property type="entry name" value="SAM/Pointed domain"/>
    <property type="match status" value="1"/>
</dbReference>
<dbReference type="PRINTS" id="PR00320">
    <property type="entry name" value="GPROTEINBRPT"/>
</dbReference>
<dbReference type="PROSITE" id="PS00678">
    <property type="entry name" value="WD_REPEATS_1"/>
    <property type="match status" value="5"/>
</dbReference>
<dbReference type="InterPro" id="IPR003613">
    <property type="entry name" value="Ubox_domain"/>
</dbReference>
<feature type="repeat" description="WD" evidence="3">
    <location>
        <begin position="408"/>
        <end position="449"/>
    </location>
</feature>
<feature type="repeat" description="WD" evidence="3">
    <location>
        <begin position="272"/>
        <end position="313"/>
    </location>
</feature>
<evidence type="ECO:0000313" key="6">
    <source>
        <dbReference type="Proteomes" id="UP000215335"/>
    </source>
</evidence>
<gene>
    <name evidence="5" type="ORF">TSAR_012428</name>
</gene>
<dbReference type="InterPro" id="IPR011047">
    <property type="entry name" value="Quinoprotein_ADH-like_sf"/>
</dbReference>
<dbReference type="Gene3D" id="1.10.150.50">
    <property type="entry name" value="Transcription Factor, Ets-1"/>
    <property type="match status" value="1"/>
</dbReference>
<feature type="repeat" description="WD" evidence="3">
    <location>
        <begin position="506"/>
        <end position="547"/>
    </location>
</feature>
<evidence type="ECO:0000313" key="5">
    <source>
        <dbReference type="EMBL" id="OXU21700.1"/>
    </source>
</evidence>
<comment type="caution">
    <text evidence="5">The sequence shown here is derived from an EMBL/GenBank/DDBJ whole genome shotgun (WGS) entry which is preliminary data.</text>
</comment>
<dbReference type="SMART" id="SM00320">
    <property type="entry name" value="WD40"/>
    <property type="match status" value="12"/>
</dbReference>
<evidence type="ECO:0000256" key="1">
    <source>
        <dbReference type="ARBA" id="ARBA00022574"/>
    </source>
</evidence>
<sequence length="946" mass="104573">MSMYAGDVQILQTLTTHTSDVNAVDFAGDSILVTGSGDKRVRVWEWQPGAGFTEASFSPLLGHKYGVTSVKVSPQLTMLATASIDGTTQLWNLRSGTKIHTMVQAGGEAVRICRFSPDSSLLVTAGDNGQVCLWDLVRRTLISLSFTPDSNWLLTSCTLGVLQLFCCNQIIESCPSREQELTVFAQVDDAHDLGVVCCDFSSTQEITSNEPFARLYQLVTCGNDSRVKLWEVKVTQDKCDTQPITASIELCRIMEKHSSALTCNTGRIIAVLSGHNRYVACCAFSKNGNLLATGSNDKRVIVWDLTGNLSLDSELVRHSSVKLQNNEKLEKTLIQETEVVKHAETSGNDVKLIQRLDDHNGAVNSVAMFGNRLIASGSGDKLARVWSVKYDEDGESTSIFQEMNYNPLDGHKYSVNYVEFSPCGTKLASCSMDGTTVIWDVENGSQARTSFVNSGTAVRVCRWSPDGIKIATAGDDEKTILWDLETMAELRTELLPRNLSDSCSVYEGHADAITAIAFSPDSRYLVTACSEGAWRLFDTRNTESSEALLVCDVGHDLGVQGCDFSPTTGPFTMTGSRDASSGCAKECYMLATCGNDSLIKLWKIIIMEEDLDLEESTGSSNAGISYRERRQFAGHGGNVMCVRFSPVHGEILGSVATDRTARLWSVHTGMCLHVLESHESLVTTCAFSEDTSLFLTGALDKTVLIWKLPDQLVSQSILIDRLRNNKKKIVDWAVDDVSKWLVEVELGDLVRSVQALSISGRMLLRIPDEVIIAKLQFDHDQEALEMLRKQLYWLKREDCNAQIAEDTEIPDDFLCPITHEIMREPVQCSVIKCRGSTTKASLRSRRSRGARDTVYFYNGVRIFHDTEKNAHCYCSIKLPTFPRLVLGIDRFVHGFTYERAAINEWFLCGKFTSPMTNEPLKTTSLTPNVALRNAIFTLLHGEGPSA</sequence>
<feature type="repeat" description="WD" evidence="3">
    <location>
        <begin position="14"/>
        <end position="45"/>
    </location>
</feature>
<feature type="domain" description="U-box" evidence="4">
    <location>
        <begin position="808"/>
        <end position="945"/>
    </location>
</feature>
<dbReference type="Gene3D" id="3.30.40.10">
    <property type="entry name" value="Zinc/RING finger domain, C3HC4 (zinc finger)"/>
    <property type="match status" value="2"/>
</dbReference>
<dbReference type="Pfam" id="PF04564">
    <property type="entry name" value="U-box"/>
    <property type="match status" value="1"/>
</dbReference>
<dbReference type="CDD" id="cd00200">
    <property type="entry name" value="WD40"/>
    <property type="match status" value="2"/>
</dbReference>
<dbReference type="STRING" id="543379.A0A232ETK8"/>
<keyword evidence="6" id="KW-1185">Reference proteome</keyword>
<dbReference type="SMART" id="SM00504">
    <property type="entry name" value="Ubox"/>
    <property type="match status" value="1"/>
</dbReference>
<dbReference type="GO" id="GO:0016567">
    <property type="term" value="P:protein ubiquitination"/>
    <property type="evidence" value="ECO:0007669"/>
    <property type="project" value="InterPro"/>
</dbReference>
<name>A0A232ETK8_9HYME</name>
<evidence type="ECO:0000259" key="4">
    <source>
        <dbReference type="PROSITE" id="PS51698"/>
    </source>
</evidence>
<evidence type="ECO:0000256" key="2">
    <source>
        <dbReference type="ARBA" id="ARBA00022737"/>
    </source>
</evidence>
<dbReference type="Proteomes" id="UP000215335">
    <property type="component" value="Unassembled WGS sequence"/>
</dbReference>
<feature type="repeat" description="WD" evidence="3">
    <location>
        <begin position="356"/>
        <end position="396"/>
    </location>
</feature>
<dbReference type="InterPro" id="IPR019775">
    <property type="entry name" value="WD40_repeat_CS"/>
</dbReference>
<dbReference type="SUPFAM" id="SSF50998">
    <property type="entry name" value="Quinoprotein alcohol dehydrogenase-like"/>
    <property type="match status" value="1"/>
</dbReference>
<organism evidence="5 6">
    <name type="scientific">Trichomalopsis sarcophagae</name>
    <dbReference type="NCBI Taxonomy" id="543379"/>
    <lineage>
        <taxon>Eukaryota</taxon>
        <taxon>Metazoa</taxon>
        <taxon>Ecdysozoa</taxon>
        <taxon>Arthropoda</taxon>
        <taxon>Hexapoda</taxon>
        <taxon>Insecta</taxon>
        <taxon>Pterygota</taxon>
        <taxon>Neoptera</taxon>
        <taxon>Endopterygota</taxon>
        <taxon>Hymenoptera</taxon>
        <taxon>Apocrita</taxon>
        <taxon>Proctotrupomorpha</taxon>
        <taxon>Chalcidoidea</taxon>
        <taxon>Pteromalidae</taxon>
        <taxon>Pteromalinae</taxon>
        <taxon>Trichomalopsis</taxon>
    </lineage>
</organism>
<feature type="repeat" description="WD" evidence="3">
    <location>
        <begin position="632"/>
        <end position="674"/>
    </location>
</feature>
<keyword evidence="1 3" id="KW-0853">WD repeat</keyword>
<evidence type="ECO:0000256" key="3">
    <source>
        <dbReference type="PROSITE-ProRule" id="PRU00221"/>
    </source>
</evidence>
<feature type="repeat" description="WD" evidence="3">
    <location>
        <begin position="675"/>
        <end position="716"/>
    </location>
</feature>
<dbReference type="InterPro" id="IPR001680">
    <property type="entry name" value="WD40_rpt"/>
</dbReference>
<feature type="repeat" description="WD" evidence="3">
    <location>
        <begin position="60"/>
        <end position="101"/>
    </location>
</feature>
<accession>A0A232ETK8</accession>
<feature type="repeat" description="WD" evidence="3">
    <location>
        <begin position="451"/>
        <end position="492"/>
    </location>
</feature>